<accession>A0A2Z7BW06</accession>
<reference evidence="1 2" key="1">
    <citation type="journal article" date="2015" name="Proc. Natl. Acad. Sci. U.S.A.">
        <title>The resurrection genome of Boea hygrometrica: A blueprint for survival of dehydration.</title>
        <authorList>
            <person name="Xiao L."/>
            <person name="Yang G."/>
            <person name="Zhang L."/>
            <person name="Yang X."/>
            <person name="Zhao S."/>
            <person name="Ji Z."/>
            <person name="Zhou Q."/>
            <person name="Hu M."/>
            <person name="Wang Y."/>
            <person name="Chen M."/>
            <person name="Xu Y."/>
            <person name="Jin H."/>
            <person name="Xiao X."/>
            <person name="Hu G."/>
            <person name="Bao F."/>
            <person name="Hu Y."/>
            <person name="Wan P."/>
            <person name="Li L."/>
            <person name="Deng X."/>
            <person name="Kuang T."/>
            <person name="Xiang C."/>
            <person name="Zhu J.K."/>
            <person name="Oliver M.J."/>
            <person name="He Y."/>
        </authorList>
    </citation>
    <scope>NUCLEOTIDE SEQUENCE [LARGE SCALE GENOMIC DNA]</scope>
    <source>
        <strain evidence="2">cv. XS01</strain>
    </source>
</reference>
<evidence type="ECO:0000313" key="1">
    <source>
        <dbReference type="EMBL" id="KZV38476.1"/>
    </source>
</evidence>
<organism evidence="1 2">
    <name type="scientific">Dorcoceras hygrometricum</name>
    <dbReference type="NCBI Taxonomy" id="472368"/>
    <lineage>
        <taxon>Eukaryota</taxon>
        <taxon>Viridiplantae</taxon>
        <taxon>Streptophyta</taxon>
        <taxon>Embryophyta</taxon>
        <taxon>Tracheophyta</taxon>
        <taxon>Spermatophyta</taxon>
        <taxon>Magnoliopsida</taxon>
        <taxon>eudicotyledons</taxon>
        <taxon>Gunneridae</taxon>
        <taxon>Pentapetalae</taxon>
        <taxon>asterids</taxon>
        <taxon>lamiids</taxon>
        <taxon>Lamiales</taxon>
        <taxon>Gesneriaceae</taxon>
        <taxon>Didymocarpoideae</taxon>
        <taxon>Trichosporeae</taxon>
        <taxon>Loxocarpinae</taxon>
        <taxon>Dorcoceras</taxon>
    </lineage>
</organism>
<dbReference type="AlphaFoldDB" id="A0A2Z7BW06"/>
<sequence>MNDASSSQLHHVDQHDICSLPKRKIQKRKRRLVLGSYDDIVEQPAAEVASETTVGEPTVEVAGETVVEESSIANVLEEQQEDTVVENIAEPVSEPAVTDVANAGMSTAVTPMPMEVTGSKKMK</sequence>
<name>A0A2Z7BW06_9LAMI</name>
<protein>
    <submittedName>
        <fullName evidence="1">Uncharacterized protein</fullName>
    </submittedName>
</protein>
<proteinExistence type="predicted"/>
<evidence type="ECO:0000313" key="2">
    <source>
        <dbReference type="Proteomes" id="UP000250235"/>
    </source>
</evidence>
<dbReference type="EMBL" id="KV001852">
    <property type="protein sequence ID" value="KZV38476.1"/>
    <property type="molecule type" value="Genomic_DNA"/>
</dbReference>
<dbReference type="Proteomes" id="UP000250235">
    <property type="component" value="Unassembled WGS sequence"/>
</dbReference>
<keyword evidence="2" id="KW-1185">Reference proteome</keyword>
<gene>
    <name evidence="1" type="ORF">F511_37152</name>
</gene>